<dbReference type="InterPro" id="IPR001647">
    <property type="entry name" value="HTH_TetR"/>
</dbReference>
<dbReference type="SUPFAM" id="SSF46689">
    <property type="entry name" value="Homeodomain-like"/>
    <property type="match status" value="1"/>
</dbReference>
<dbReference type="Proteomes" id="UP000544134">
    <property type="component" value="Unassembled WGS sequence"/>
</dbReference>
<proteinExistence type="predicted"/>
<feature type="region of interest" description="Disordered" evidence="5">
    <location>
        <begin position="1"/>
        <end position="31"/>
    </location>
</feature>
<dbReference type="Pfam" id="PF00440">
    <property type="entry name" value="TetR_N"/>
    <property type="match status" value="1"/>
</dbReference>
<dbReference type="InterPro" id="IPR025996">
    <property type="entry name" value="MT1864/Rv1816-like_C"/>
</dbReference>
<feature type="domain" description="HTH tetR-type" evidence="6">
    <location>
        <begin position="35"/>
        <end position="95"/>
    </location>
</feature>
<reference evidence="7 8" key="1">
    <citation type="submission" date="2020-04" db="EMBL/GenBank/DDBJ databases">
        <title>Paraburkholderia sp. RP-4-7 isolated from soil.</title>
        <authorList>
            <person name="Dahal R.H."/>
        </authorList>
    </citation>
    <scope>NUCLEOTIDE SEQUENCE [LARGE SCALE GENOMIC DNA]</scope>
    <source>
        <strain evidence="7 8">RP-4-7</strain>
    </source>
</reference>
<evidence type="ECO:0000313" key="8">
    <source>
        <dbReference type="Proteomes" id="UP000544134"/>
    </source>
</evidence>
<name>A0A848IVK3_9BURK</name>
<evidence type="ECO:0000256" key="5">
    <source>
        <dbReference type="SAM" id="MobiDB-lite"/>
    </source>
</evidence>
<dbReference type="RefSeq" id="WP_169490882.1">
    <property type="nucleotide sequence ID" value="NZ_JABBGJ010000071.1"/>
</dbReference>
<gene>
    <name evidence="7" type="ORF">HHL24_40445</name>
</gene>
<feature type="DNA-binding region" description="H-T-H motif" evidence="4">
    <location>
        <begin position="58"/>
        <end position="77"/>
    </location>
</feature>
<dbReference type="Gene3D" id="1.10.357.10">
    <property type="entry name" value="Tetracycline Repressor, domain 2"/>
    <property type="match status" value="1"/>
</dbReference>
<dbReference type="Pfam" id="PF13305">
    <property type="entry name" value="TetR_C_33"/>
    <property type="match status" value="1"/>
</dbReference>
<evidence type="ECO:0000256" key="3">
    <source>
        <dbReference type="ARBA" id="ARBA00023163"/>
    </source>
</evidence>
<dbReference type="AlphaFoldDB" id="A0A848IVK3"/>
<dbReference type="EMBL" id="JABBGJ010000071">
    <property type="protein sequence ID" value="NMM04115.1"/>
    <property type="molecule type" value="Genomic_DNA"/>
</dbReference>
<evidence type="ECO:0000256" key="4">
    <source>
        <dbReference type="PROSITE-ProRule" id="PRU00335"/>
    </source>
</evidence>
<dbReference type="InterPro" id="IPR050109">
    <property type="entry name" value="HTH-type_TetR-like_transc_reg"/>
</dbReference>
<dbReference type="InterPro" id="IPR036271">
    <property type="entry name" value="Tet_transcr_reg_TetR-rel_C_sf"/>
</dbReference>
<dbReference type="PANTHER" id="PTHR30055">
    <property type="entry name" value="HTH-TYPE TRANSCRIPTIONAL REGULATOR RUTR"/>
    <property type="match status" value="1"/>
</dbReference>
<evidence type="ECO:0000259" key="6">
    <source>
        <dbReference type="PROSITE" id="PS50977"/>
    </source>
</evidence>
<dbReference type="InterPro" id="IPR009057">
    <property type="entry name" value="Homeodomain-like_sf"/>
</dbReference>
<comment type="caution">
    <text evidence="7">The sequence shown here is derived from an EMBL/GenBank/DDBJ whole genome shotgun (WGS) entry which is preliminary data.</text>
</comment>
<dbReference type="GO" id="GO:0000976">
    <property type="term" value="F:transcription cis-regulatory region binding"/>
    <property type="evidence" value="ECO:0007669"/>
    <property type="project" value="TreeGrafter"/>
</dbReference>
<dbReference type="PANTHER" id="PTHR30055:SF220">
    <property type="entry name" value="TETR-FAMILY REGULATORY PROTEIN"/>
    <property type="match status" value="1"/>
</dbReference>
<keyword evidence="3" id="KW-0804">Transcription</keyword>
<dbReference type="SUPFAM" id="SSF48498">
    <property type="entry name" value="Tetracyclin repressor-like, C-terminal domain"/>
    <property type="match status" value="1"/>
</dbReference>
<evidence type="ECO:0000256" key="1">
    <source>
        <dbReference type="ARBA" id="ARBA00023015"/>
    </source>
</evidence>
<protein>
    <submittedName>
        <fullName evidence="7">TetR/AcrR family transcriptional regulator</fullName>
    </submittedName>
</protein>
<organism evidence="7 8">
    <name type="scientific">Paraburkholderia polaris</name>
    <dbReference type="NCBI Taxonomy" id="2728848"/>
    <lineage>
        <taxon>Bacteria</taxon>
        <taxon>Pseudomonadati</taxon>
        <taxon>Pseudomonadota</taxon>
        <taxon>Betaproteobacteria</taxon>
        <taxon>Burkholderiales</taxon>
        <taxon>Burkholderiaceae</taxon>
        <taxon>Paraburkholderia</taxon>
    </lineage>
</organism>
<dbReference type="PRINTS" id="PR00455">
    <property type="entry name" value="HTHTETR"/>
</dbReference>
<keyword evidence="2 4" id="KW-0238">DNA-binding</keyword>
<keyword evidence="8" id="KW-1185">Reference proteome</keyword>
<dbReference type="GO" id="GO:0003700">
    <property type="term" value="F:DNA-binding transcription factor activity"/>
    <property type="evidence" value="ECO:0007669"/>
    <property type="project" value="TreeGrafter"/>
</dbReference>
<evidence type="ECO:0000313" key="7">
    <source>
        <dbReference type="EMBL" id="NMM04115.1"/>
    </source>
</evidence>
<dbReference type="PROSITE" id="PS50977">
    <property type="entry name" value="HTH_TETR_2"/>
    <property type="match status" value="1"/>
</dbReference>
<evidence type="ECO:0000256" key="2">
    <source>
        <dbReference type="ARBA" id="ARBA00023125"/>
    </source>
</evidence>
<sequence>MTSKRATADADDQTAQGLSGKASGSRKPKAAYHHGNLRPALIEGALELLEEHGAAELSLRLLARQLGVSQAAPYHHFADKNALLAALAAEGFRRAGAVLRTTPIKHHSLERRVRGLSAGYVRFARETPNLFRLMYGTQVQRKEDYPELVDASTEAFEALAARVEEMIADYDIRHVDAKEATATLLALNHGLANLIVDQRTSPVLAEVIGRDRRLIEQAARLFVTGFRPIADDQDESAGAARHAGEHC</sequence>
<keyword evidence="1" id="KW-0805">Transcription regulation</keyword>
<accession>A0A848IVK3</accession>